<dbReference type="PANTHER" id="PTHR36855">
    <property type="entry name" value="CHROMOSOME 10, WHOLE GENOME SHOTGUN SEQUENCE"/>
    <property type="match status" value="1"/>
</dbReference>
<dbReference type="Pfam" id="PF17733">
    <property type="entry name" value="KPWE_dom"/>
    <property type="match status" value="1"/>
</dbReference>
<protein>
    <submittedName>
        <fullName evidence="4">Uncharacterized protein</fullName>
    </submittedName>
</protein>
<keyword evidence="5" id="KW-1185">Reference proteome</keyword>
<gene>
    <name evidence="4" type="ORF">GSI_09313</name>
</gene>
<dbReference type="EMBL" id="AYKW01000023">
    <property type="protein sequence ID" value="PIL29263.1"/>
    <property type="molecule type" value="Genomic_DNA"/>
</dbReference>
<dbReference type="Proteomes" id="UP000230002">
    <property type="component" value="Unassembled WGS sequence"/>
</dbReference>
<organism evidence="4 5">
    <name type="scientific">Ganoderma sinense ZZ0214-1</name>
    <dbReference type="NCBI Taxonomy" id="1077348"/>
    <lineage>
        <taxon>Eukaryota</taxon>
        <taxon>Fungi</taxon>
        <taxon>Dikarya</taxon>
        <taxon>Basidiomycota</taxon>
        <taxon>Agaricomycotina</taxon>
        <taxon>Agaricomycetes</taxon>
        <taxon>Polyporales</taxon>
        <taxon>Polyporaceae</taxon>
        <taxon>Ganoderma</taxon>
    </lineage>
</organism>
<feature type="domain" description="PEX14-like helix-turn-helix" evidence="3">
    <location>
        <begin position="15"/>
        <end position="79"/>
    </location>
</feature>
<sequence length="158" mass="17206">MDAQNSPSTSGDPLGRFASYRFADDAEYQQGLAGILSSGALQGKSEDEQEELMLRSEVFYFNRVSGASLDLDAARAIRNGRKLGIDFAPAPVAPPPQLPPKDKEQITLTFAQIKELIEQGKTDNIPNNKVIPNVLSSETPSESRTSVRKKPWEAEATA</sequence>
<dbReference type="PANTHER" id="PTHR36855:SF1">
    <property type="entry name" value="PEROXISOME MEMBRANE ANCHOR PROTEIN PEX14P N-TERMINAL DOMAIN-CONTAINING PROTEIN"/>
    <property type="match status" value="1"/>
</dbReference>
<evidence type="ECO:0000256" key="1">
    <source>
        <dbReference type="SAM" id="MobiDB-lite"/>
    </source>
</evidence>
<proteinExistence type="predicted"/>
<dbReference type="OrthoDB" id="9936937at2759"/>
<accession>A0A2G8S668</accession>
<dbReference type="AlphaFoldDB" id="A0A2G8S668"/>
<comment type="caution">
    <text evidence="4">The sequence shown here is derived from an EMBL/GenBank/DDBJ whole genome shotgun (WGS) entry which is preliminary data.</text>
</comment>
<evidence type="ECO:0000313" key="5">
    <source>
        <dbReference type="Proteomes" id="UP000230002"/>
    </source>
</evidence>
<evidence type="ECO:0000313" key="4">
    <source>
        <dbReference type="EMBL" id="PIL29263.1"/>
    </source>
</evidence>
<dbReference type="InterPro" id="IPR058841">
    <property type="entry name" value="HTH_76"/>
</dbReference>
<feature type="compositionally biased region" description="Polar residues" evidence="1">
    <location>
        <begin position="134"/>
        <end position="144"/>
    </location>
</feature>
<reference evidence="4 5" key="1">
    <citation type="journal article" date="2015" name="Sci. Rep.">
        <title>Chromosome-level genome map provides insights into diverse defense mechanisms in the medicinal fungus Ganoderma sinense.</title>
        <authorList>
            <person name="Zhu Y."/>
            <person name="Xu J."/>
            <person name="Sun C."/>
            <person name="Zhou S."/>
            <person name="Xu H."/>
            <person name="Nelson D.R."/>
            <person name="Qian J."/>
            <person name="Song J."/>
            <person name="Luo H."/>
            <person name="Xiang L."/>
            <person name="Li Y."/>
            <person name="Xu Z."/>
            <person name="Ji A."/>
            <person name="Wang L."/>
            <person name="Lu S."/>
            <person name="Hayward A."/>
            <person name="Sun W."/>
            <person name="Li X."/>
            <person name="Schwartz D.C."/>
            <person name="Wang Y."/>
            <person name="Chen S."/>
        </authorList>
    </citation>
    <scope>NUCLEOTIDE SEQUENCE [LARGE SCALE GENOMIC DNA]</scope>
    <source>
        <strain evidence="4 5">ZZ0214-1</strain>
    </source>
</reference>
<dbReference type="STRING" id="1077348.A0A2G8S668"/>
<evidence type="ECO:0000259" key="3">
    <source>
        <dbReference type="Pfam" id="PF25871"/>
    </source>
</evidence>
<name>A0A2G8S668_9APHY</name>
<feature type="region of interest" description="Disordered" evidence="1">
    <location>
        <begin position="124"/>
        <end position="158"/>
    </location>
</feature>
<dbReference type="InterPro" id="IPR040554">
    <property type="entry name" value="KPWE_PEX14_dom"/>
</dbReference>
<feature type="domain" description="Peroxisomal membrane protein PEX14-like KPWE" evidence="2">
    <location>
        <begin position="108"/>
        <end position="153"/>
    </location>
</feature>
<dbReference type="Pfam" id="PF25871">
    <property type="entry name" value="HTH_76"/>
    <property type="match status" value="1"/>
</dbReference>
<evidence type="ECO:0000259" key="2">
    <source>
        <dbReference type="Pfam" id="PF17733"/>
    </source>
</evidence>